<proteinExistence type="predicted"/>
<reference evidence="2" key="1">
    <citation type="submission" date="2020-08" db="EMBL/GenBank/DDBJ databases">
        <title>Genomic Encyclopedia of Type Strains, Phase IV (KMG-V): Genome sequencing to study the core and pangenomes of soil and plant-associated prokaryotes.</title>
        <authorList>
            <person name="Whitman W."/>
        </authorList>
    </citation>
    <scope>NUCLEOTIDE SEQUENCE [LARGE SCALE GENOMIC DNA]</scope>
    <source>
        <strain evidence="2">M8UP27</strain>
    </source>
</reference>
<evidence type="ECO:0000256" key="1">
    <source>
        <dbReference type="SAM" id="MobiDB-lite"/>
    </source>
</evidence>
<dbReference type="EMBL" id="JACHDY010000001">
    <property type="protein sequence ID" value="MBB5316107.1"/>
    <property type="molecule type" value="Genomic_DNA"/>
</dbReference>
<gene>
    <name evidence="2" type="ORF">HDF09_000757</name>
</gene>
<name>A0A7W8MQC5_9BACT</name>
<evidence type="ECO:0000313" key="2">
    <source>
        <dbReference type="EMBL" id="MBB5316107.1"/>
    </source>
</evidence>
<protein>
    <submittedName>
        <fullName evidence="2">Uncharacterized protein</fullName>
    </submittedName>
</protein>
<organism evidence="2 3">
    <name type="scientific">Tunturiibacter empetritectus</name>
    <dbReference type="NCBI Taxonomy" id="3069691"/>
    <lineage>
        <taxon>Bacteria</taxon>
        <taxon>Pseudomonadati</taxon>
        <taxon>Acidobacteriota</taxon>
        <taxon>Terriglobia</taxon>
        <taxon>Terriglobales</taxon>
        <taxon>Acidobacteriaceae</taxon>
        <taxon>Tunturiibacter</taxon>
    </lineage>
</organism>
<feature type="region of interest" description="Disordered" evidence="1">
    <location>
        <begin position="48"/>
        <end position="72"/>
    </location>
</feature>
<sequence length="72" mass="8187">MNIREIPHTTDNRWSNDSHLEMDHKLNSLRSLVCDLLKTNQELRQDLLEARSGVPKDQGSQSSDDLGAKSKL</sequence>
<comment type="caution">
    <text evidence="2">The sequence shown here is derived from an EMBL/GenBank/DDBJ whole genome shotgun (WGS) entry which is preliminary data.</text>
</comment>
<evidence type="ECO:0000313" key="3">
    <source>
        <dbReference type="Proteomes" id="UP000568106"/>
    </source>
</evidence>
<dbReference type="Proteomes" id="UP000568106">
    <property type="component" value="Unassembled WGS sequence"/>
</dbReference>
<keyword evidence="3" id="KW-1185">Reference proteome</keyword>
<accession>A0A7W8MQC5</accession>
<dbReference type="AlphaFoldDB" id="A0A7W8MQC5"/>